<dbReference type="CDD" id="cd06782">
    <property type="entry name" value="cpPDZ_CPP-like"/>
    <property type="match status" value="1"/>
</dbReference>
<name>A0A2A5CF01_9GAMM</name>
<evidence type="ECO:0000259" key="7">
    <source>
        <dbReference type="PROSITE" id="PS50106"/>
    </source>
</evidence>
<dbReference type="GO" id="GO:0008236">
    <property type="term" value="F:serine-type peptidase activity"/>
    <property type="evidence" value="ECO:0007669"/>
    <property type="project" value="UniProtKB-KW"/>
</dbReference>
<dbReference type="SUPFAM" id="SSF52096">
    <property type="entry name" value="ClpP/crotonase"/>
    <property type="match status" value="1"/>
</dbReference>
<dbReference type="PROSITE" id="PS50106">
    <property type="entry name" value="PDZ"/>
    <property type="match status" value="1"/>
</dbReference>
<dbReference type="GO" id="GO:0006508">
    <property type="term" value="P:proteolysis"/>
    <property type="evidence" value="ECO:0007669"/>
    <property type="project" value="UniProtKB-KW"/>
</dbReference>
<sequence>MIKFSKCSVKNIFNTALLGLGLGSLYSLPSLAQQTVLTAEDIPLDVEAIYQEITPIDEYTTIARSVLSQLVRNHYSEVRVNDDFSSTLLDRVIDGLDPSRLYFTETDITEFEQYRTELDDLLRAGNVDAGFLMYNRYQQRVIERLVFSLKRLEEDGSAFDFTLDEYLIVDRSEESWATSHEELEGLWHKRVKSNVLNALLSDDTYEEAKENLSGRYRSQLSQILKNDQREAFQYYMDAMTLSVDPHTQYYLPQAAENFTMNMSLQLQGIGAVLTTEDEFTQVVSIVAGGPADMAGELQPSDRITAIAQGDEEFVDVVGWRVDDVVQLIRGEKGTVVRLSLIPNNADNDFDRNVISITRDTVQLEDESAKSEIVEIERDGETFKIGVVDLPTFYVDFQALQNRDPNYRSTTRDVRELLEELKAENVDAVVIDLRNNGGGSLSEANSLVGLFIDRGPTVQVMDADNNNNVYGDSDPGLVYDGPMAVLVNKLSASASEIFAGAIQDYQRGLILGSQTFGKGTVQELIPLGTGQLKITRSKFYRISGESTQHRGVLPDIDFPDLYDVSDEIGEAALDNALPWDTIETTSFYRPFANLKPVLPALASRHAERLQSDPDFNYIEAQIARAIENQEDNTLSLNMNALLAEREENDAWRLQLENSRRIAKNEEPYESIEAMRSSNEDEEETIAVNMPGLDEEESIDDAEETDPYLRESANVLLDLIELQTDSVFSMAEQRN</sequence>
<comment type="caution">
    <text evidence="8">The sequence shown here is derived from an EMBL/GenBank/DDBJ whole genome shotgun (WGS) entry which is preliminary data.</text>
</comment>
<gene>
    <name evidence="8" type="ORF">COA71_05680</name>
</gene>
<dbReference type="Pfam" id="PF00595">
    <property type="entry name" value="PDZ"/>
    <property type="match status" value="1"/>
</dbReference>
<evidence type="ECO:0000256" key="6">
    <source>
        <dbReference type="SAM" id="SignalP"/>
    </source>
</evidence>
<proteinExistence type="inferred from homology"/>
<evidence type="ECO:0000313" key="8">
    <source>
        <dbReference type="EMBL" id="PCJ42081.1"/>
    </source>
</evidence>
<dbReference type="SUPFAM" id="SSF50156">
    <property type="entry name" value="PDZ domain-like"/>
    <property type="match status" value="1"/>
</dbReference>
<feature type="domain" description="PDZ" evidence="7">
    <location>
        <begin position="259"/>
        <end position="335"/>
    </location>
</feature>
<keyword evidence="6" id="KW-0732">Signal</keyword>
<dbReference type="InterPro" id="IPR036034">
    <property type="entry name" value="PDZ_sf"/>
</dbReference>
<organism evidence="8 9">
    <name type="scientific">SAR86 cluster bacterium</name>
    <dbReference type="NCBI Taxonomy" id="2030880"/>
    <lineage>
        <taxon>Bacteria</taxon>
        <taxon>Pseudomonadati</taxon>
        <taxon>Pseudomonadota</taxon>
        <taxon>Gammaproteobacteria</taxon>
        <taxon>SAR86 cluster</taxon>
    </lineage>
</organism>
<feature type="chain" id="PRO_5013309085" evidence="6">
    <location>
        <begin position="33"/>
        <end position="733"/>
    </location>
</feature>
<dbReference type="EMBL" id="NVWI01000003">
    <property type="protein sequence ID" value="PCJ42081.1"/>
    <property type="molecule type" value="Genomic_DNA"/>
</dbReference>
<protein>
    <submittedName>
        <fullName evidence="8">Tail-specific protease</fullName>
    </submittedName>
</protein>
<dbReference type="PANTHER" id="PTHR32060">
    <property type="entry name" value="TAIL-SPECIFIC PROTEASE"/>
    <property type="match status" value="1"/>
</dbReference>
<evidence type="ECO:0000313" key="9">
    <source>
        <dbReference type="Proteomes" id="UP000228987"/>
    </source>
</evidence>
<dbReference type="SMART" id="SM00228">
    <property type="entry name" value="PDZ"/>
    <property type="match status" value="1"/>
</dbReference>
<keyword evidence="3 5" id="KW-0378">Hydrolase</keyword>
<comment type="similarity">
    <text evidence="1 5">Belongs to the peptidase S41A family.</text>
</comment>
<accession>A0A2A5CF01</accession>
<reference evidence="9" key="1">
    <citation type="submission" date="2017-08" db="EMBL/GenBank/DDBJ databases">
        <title>A dynamic microbial community with high functional redundancy inhabits the cold, oxic subseafloor aquifer.</title>
        <authorList>
            <person name="Tully B.J."/>
            <person name="Wheat C.G."/>
            <person name="Glazer B.T."/>
            <person name="Huber J.A."/>
        </authorList>
    </citation>
    <scope>NUCLEOTIDE SEQUENCE [LARGE SCALE GENOMIC DNA]</scope>
</reference>
<dbReference type="PANTHER" id="PTHR32060:SF22">
    <property type="entry name" value="CARBOXYL-TERMINAL-PROCESSING PEPTIDASE 3, CHLOROPLASTIC"/>
    <property type="match status" value="1"/>
</dbReference>
<dbReference type="GO" id="GO:0007165">
    <property type="term" value="P:signal transduction"/>
    <property type="evidence" value="ECO:0007669"/>
    <property type="project" value="TreeGrafter"/>
</dbReference>
<dbReference type="InterPro" id="IPR020992">
    <property type="entry name" value="Tail_Prtase_C"/>
</dbReference>
<dbReference type="GO" id="GO:0030288">
    <property type="term" value="C:outer membrane-bounded periplasmic space"/>
    <property type="evidence" value="ECO:0007669"/>
    <property type="project" value="TreeGrafter"/>
</dbReference>
<dbReference type="FunFam" id="3.90.226.10:FF:000090">
    <property type="entry name" value="Tail-specific protease"/>
    <property type="match status" value="1"/>
</dbReference>
<dbReference type="Gene3D" id="2.30.42.10">
    <property type="match status" value="1"/>
</dbReference>
<dbReference type="Pfam" id="PF03572">
    <property type="entry name" value="Peptidase_S41"/>
    <property type="match status" value="1"/>
</dbReference>
<dbReference type="SMART" id="SM00245">
    <property type="entry name" value="TSPc"/>
    <property type="match status" value="1"/>
</dbReference>
<dbReference type="Gene3D" id="3.90.226.10">
    <property type="entry name" value="2-enoyl-CoA Hydratase, Chain A, domain 1"/>
    <property type="match status" value="1"/>
</dbReference>
<dbReference type="NCBIfam" id="TIGR00225">
    <property type="entry name" value="prc"/>
    <property type="match status" value="1"/>
</dbReference>
<dbReference type="AlphaFoldDB" id="A0A2A5CF01"/>
<feature type="signal peptide" evidence="6">
    <location>
        <begin position="1"/>
        <end position="32"/>
    </location>
</feature>
<dbReference type="Pfam" id="PF11818">
    <property type="entry name" value="DUF3340"/>
    <property type="match status" value="1"/>
</dbReference>
<dbReference type="InterPro" id="IPR004447">
    <property type="entry name" value="Peptidase_S41A"/>
</dbReference>
<dbReference type="InterPro" id="IPR005151">
    <property type="entry name" value="Tail-specific_protease"/>
</dbReference>
<evidence type="ECO:0000256" key="2">
    <source>
        <dbReference type="ARBA" id="ARBA00022670"/>
    </source>
</evidence>
<keyword evidence="2 5" id="KW-0645">Protease</keyword>
<dbReference type="Pfam" id="PF17804">
    <property type="entry name" value="TSP_NTD"/>
    <property type="match status" value="1"/>
</dbReference>
<evidence type="ECO:0000256" key="3">
    <source>
        <dbReference type="ARBA" id="ARBA00022801"/>
    </source>
</evidence>
<dbReference type="CDD" id="cd07560">
    <property type="entry name" value="Peptidase_S41_CPP"/>
    <property type="match status" value="1"/>
</dbReference>
<evidence type="ECO:0000256" key="4">
    <source>
        <dbReference type="ARBA" id="ARBA00022825"/>
    </source>
</evidence>
<dbReference type="InterPro" id="IPR001478">
    <property type="entry name" value="PDZ"/>
</dbReference>
<keyword evidence="4 5" id="KW-0720">Serine protease</keyword>
<evidence type="ECO:0000256" key="1">
    <source>
        <dbReference type="ARBA" id="ARBA00009179"/>
    </source>
</evidence>
<dbReference type="Proteomes" id="UP000228987">
    <property type="component" value="Unassembled WGS sequence"/>
</dbReference>
<dbReference type="InterPro" id="IPR040573">
    <property type="entry name" value="TSP_N"/>
</dbReference>
<evidence type="ECO:0000256" key="5">
    <source>
        <dbReference type="RuleBase" id="RU004404"/>
    </source>
</evidence>
<dbReference type="GO" id="GO:0004175">
    <property type="term" value="F:endopeptidase activity"/>
    <property type="evidence" value="ECO:0007669"/>
    <property type="project" value="TreeGrafter"/>
</dbReference>
<dbReference type="InterPro" id="IPR029045">
    <property type="entry name" value="ClpP/crotonase-like_dom_sf"/>
</dbReference>